<keyword evidence="1" id="KW-0233">DNA recombination</keyword>
<dbReference type="Proteomes" id="UP001238603">
    <property type="component" value="Unassembled WGS sequence"/>
</dbReference>
<sequence length="513" mass="57108">MTQPKRAPEKAQTAIPEEVRFTRLGTAYRFHEKSWRIREGVSHVHFNFGLVEASVTPSVLAGLKLTLSWLLANKASATSYNTYSSFVHMLRETARTPSKPLSQLTRYDLMSYRAALSDKQVNRLHTLAILVRKWRELNDVSVARDAIEFLDAIRLKTPPLGEPVRTLCPFRGPLTAVEDEAFQAALNSAFASGQIGEDAFFASWLTRAIGQRPSQTAALKVCDLVAEQRADGAFKYSLRVPRAKKPHMKHARESLKTRPLVRQIAEPLQSYLKAVAERFSDLMDDPTQAPMFPRSTLASPASGEFAWHRTGDELADLLVKTAKSLGAHSERTGEVLHVSPTRLRRTVGTRAAQEGHGEIVIAEILDHTNTASARYYVANVPQIVERIDAAVANALAPLARAFQGLPPASRQEQGPDVPNEILDMRKDQSDRAMGQCTGGDCRFLAPVACYTCRHFKPWIDGPHQEFRDELIAQRNDQLVRNAPRVAAVHDRTILAISQVIQICNGLSKESRRD</sequence>
<evidence type="ECO:0000256" key="1">
    <source>
        <dbReference type="ARBA" id="ARBA00023172"/>
    </source>
</evidence>
<dbReference type="InterPro" id="IPR011010">
    <property type="entry name" value="DNA_brk_join_enz"/>
</dbReference>
<reference evidence="2 3" key="1">
    <citation type="submission" date="2023-06" db="EMBL/GenBank/DDBJ databases">
        <title>Pelomonas sp. APW6 16S ribosomal RNA gene genome sequencing and assembly.</title>
        <authorList>
            <person name="Woo H."/>
        </authorList>
    </citation>
    <scope>NUCLEOTIDE SEQUENCE [LARGE SCALE GENOMIC DNA]</scope>
    <source>
        <strain evidence="2 3">APW6</strain>
    </source>
</reference>
<dbReference type="RefSeq" id="WP_285981078.1">
    <property type="nucleotide sequence ID" value="NZ_JASVDS010000001.1"/>
</dbReference>
<protein>
    <submittedName>
        <fullName evidence="2">Site-specific integrase</fullName>
    </submittedName>
</protein>
<dbReference type="EMBL" id="JASVDS010000001">
    <property type="protein sequence ID" value="MDL5030957.1"/>
    <property type="molecule type" value="Genomic_DNA"/>
</dbReference>
<dbReference type="InterPro" id="IPR013762">
    <property type="entry name" value="Integrase-like_cat_sf"/>
</dbReference>
<evidence type="ECO:0000313" key="3">
    <source>
        <dbReference type="Proteomes" id="UP001238603"/>
    </source>
</evidence>
<dbReference type="SUPFAM" id="SSF56349">
    <property type="entry name" value="DNA breaking-rejoining enzymes"/>
    <property type="match status" value="1"/>
</dbReference>
<dbReference type="Gene3D" id="1.10.443.10">
    <property type="entry name" value="Intergrase catalytic core"/>
    <property type="match status" value="1"/>
</dbReference>
<accession>A0ABT7LF78</accession>
<evidence type="ECO:0000313" key="2">
    <source>
        <dbReference type="EMBL" id="MDL5030957.1"/>
    </source>
</evidence>
<gene>
    <name evidence="2" type="ORF">QRD43_03480</name>
</gene>
<name>A0ABT7LF78_9BURK</name>
<dbReference type="InterPro" id="IPR048120">
    <property type="entry name" value="Integrase-like"/>
</dbReference>
<comment type="caution">
    <text evidence="2">The sequence shown here is derived from an EMBL/GenBank/DDBJ whole genome shotgun (WGS) entry which is preliminary data.</text>
</comment>
<keyword evidence="3" id="KW-1185">Reference proteome</keyword>
<dbReference type="NCBIfam" id="NF041502">
    <property type="entry name" value="integrase_1"/>
    <property type="match status" value="1"/>
</dbReference>
<organism evidence="2 3">
    <name type="scientific">Roseateles subflavus</name>
    <dbReference type="NCBI Taxonomy" id="3053353"/>
    <lineage>
        <taxon>Bacteria</taxon>
        <taxon>Pseudomonadati</taxon>
        <taxon>Pseudomonadota</taxon>
        <taxon>Betaproteobacteria</taxon>
        <taxon>Burkholderiales</taxon>
        <taxon>Sphaerotilaceae</taxon>
        <taxon>Roseateles</taxon>
    </lineage>
</organism>
<proteinExistence type="predicted"/>